<dbReference type="SUPFAM" id="SSF52540">
    <property type="entry name" value="P-loop containing nucleoside triphosphate hydrolases"/>
    <property type="match status" value="1"/>
</dbReference>
<accession>A0A3G8ZNT7</accession>
<proteinExistence type="predicted"/>
<gene>
    <name evidence="5" type="ORF">EH165_13440</name>
</gene>
<reference evidence="5 6" key="1">
    <citation type="submission" date="2018-11" db="EMBL/GenBank/DDBJ databases">
        <authorList>
            <person name="Da X."/>
        </authorList>
    </citation>
    <scope>NUCLEOTIDE SEQUENCE [LARGE SCALE GENOMIC DNA]</scope>
    <source>
        <strain evidence="5 6">S14-144</strain>
    </source>
</reference>
<dbReference type="InterPro" id="IPR051782">
    <property type="entry name" value="ABC_Transporter_VariousFunc"/>
</dbReference>
<evidence type="ECO:0000313" key="6">
    <source>
        <dbReference type="Proteomes" id="UP000268084"/>
    </source>
</evidence>
<dbReference type="InterPro" id="IPR003593">
    <property type="entry name" value="AAA+_ATPase"/>
</dbReference>
<dbReference type="AlphaFoldDB" id="A0A3G8ZNT7"/>
<dbReference type="GO" id="GO:0005524">
    <property type="term" value="F:ATP binding"/>
    <property type="evidence" value="ECO:0007669"/>
    <property type="project" value="UniProtKB-KW"/>
</dbReference>
<dbReference type="InterPro" id="IPR003439">
    <property type="entry name" value="ABC_transporter-like_ATP-bd"/>
</dbReference>
<dbReference type="PROSITE" id="PS50893">
    <property type="entry name" value="ABC_TRANSPORTER_2"/>
    <property type="match status" value="1"/>
</dbReference>
<keyword evidence="3 5" id="KW-0067">ATP-binding</keyword>
<dbReference type="GO" id="GO:0016887">
    <property type="term" value="F:ATP hydrolysis activity"/>
    <property type="evidence" value="ECO:0007669"/>
    <property type="project" value="InterPro"/>
</dbReference>
<keyword evidence="1" id="KW-0813">Transport</keyword>
<dbReference type="KEGG" id="nak:EH165_13440"/>
<sequence length="271" mass="27892">MVRLQRVVKRYGRAAPVLAGVDLEVPAGVLLQVVGGNGAGKSTLLQILAGVSGVSSGEVLGRPRICGYVPQSGGVHRGLSPHSYLSQLGRIRGLTARAARGRAEVLLDRLDVGTGRDAELATASGGTQRKAVIAQAFLVPAELLVLDEPFDGLDAVSAAVLTRMLLQAAADGAAVVLTDHRGQLPGAVVHELVGGRLTVGATGMVTVLLVHGSGMPAAEPVWGELPGVLTVTVTADQVRLLVSAAACDEVLSTALSRGWSIRSVNPETYLR</sequence>
<dbReference type="InterPro" id="IPR027417">
    <property type="entry name" value="P-loop_NTPase"/>
</dbReference>
<dbReference type="Gene3D" id="3.40.50.300">
    <property type="entry name" value="P-loop containing nucleotide triphosphate hydrolases"/>
    <property type="match status" value="1"/>
</dbReference>
<dbReference type="PANTHER" id="PTHR42939">
    <property type="entry name" value="ABC TRANSPORTER ATP-BINDING PROTEIN ALBC-RELATED"/>
    <property type="match status" value="1"/>
</dbReference>
<keyword evidence="2" id="KW-0547">Nucleotide-binding</keyword>
<protein>
    <submittedName>
        <fullName evidence="5">ABC transporter ATP-binding protein</fullName>
    </submittedName>
</protein>
<dbReference type="Proteomes" id="UP000268084">
    <property type="component" value="Chromosome"/>
</dbReference>
<evidence type="ECO:0000259" key="4">
    <source>
        <dbReference type="PROSITE" id="PS50893"/>
    </source>
</evidence>
<evidence type="ECO:0000256" key="2">
    <source>
        <dbReference type="ARBA" id="ARBA00022741"/>
    </source>
</evidence>
<evidence type="ECO:0000256" key="1">
    <source>
        <dbReference type="ARBA" id="ARBA00022448"/>
    </source>
</evidence>
<feature type="domain" description="ABC transporter" evidence="4">
    <location>
        <begin position="2"/>
        <end position="238"/>
    </location>
</feature>
<evidence type="ECO:0000256" key="3">
    <source>
        <dbReference type="ARBA" id="ARBA00022840"/>
    </source>
</evidence>
<dbReference type="SMART" id="SM00382">
    <property type="entry name" value="AAA"/>
    <property type="match status" value="1"/>
</dbReference>
<dbReference type="PANTHER" id="PTHR42939:SF1">
    <property type="entry name" value="ABC TRANSPORTER ATP-BINDING PROTEIN ALBC-RELATED"/>
    <property type="match status" value="1"/>
</dbReference>
<keyword evidence="6" id="KW-1185">Reference proteome</keyword>
<dbReference type="Pfam" id="PF00005">
    <property type="entry name" value="ABC_tran"/>
    <property type="match status" value="1"/>
</dbReference>
<dbReference type="EMBL" id="CP034170">
    <property type="protein sequence ID" value="AZI59002.1"/>
    <property type="molecule type" value="Genomic_DNA"/>
</dbReference>
<reference evidence="5 6" key="2">
    <citation type="submission" date="2018-12" db="EMBL/GenBank/DDBJ databases">
        <title>Nakamurella antarcticus sp. nov., isolated from Antarctica South Shetland Islands soil.</title>
        <authorList>
            <person name="Peng F."/>
        </authorList>
    </citation>
    <scope>NUCLEOTIDE SEQUENCE [LARGE SCALE GENOMIC DNA]</scope>
    <source>
        <strain evidence="5 6">S14-144</strain>
    </source>
</reference>
<organism evidence="5 6">
    <name type="scientific">Nakamurella antarctica</name>
    <dbReference type="NCBI Taxonomy" id="1902245"/>
    <lineage>
        <taxon>Bacteria</taxon>
        <taxon>Bacillati</taxon>
        <taxon>Actinomycetota</taxon>
        <taxon>Actinomycetes</taxon>
        <taxon>Nakamurellales</taxon>
        <taxon>Nakamurellaceae</taxon>
        <taxon>Nakamurella</taxon>
    </lineage>
</organism>
<evidence type="ECO:0000313" key="5">
    <source>
        <dbReference type="EMBL" id="AZI59002.1"/>
    </source>
</evidence>
<dbReference type="OrthoDB" id="5182800at2"/>
<name>A0A3G8ZNT7_9ACTN</name>